<feature type="region of interest" description="Disordered" evidence="1">
    <location>
        <begin position="85"/>
        <end position="113"/>
    </location>
</feature>
<dbReference type="Proteomes" id="UP001249851">
    <property type="component" value="Unassembled WGS sequence"/>
</dbReference>
<dbReference type="EMBL" id="JARQWQ010000060">
    <property type="protein sequence ID" value="KAK2555866.1"/>
    <property type="molecule type" value="Genomic_DNA"/>
</dbReference>
<feature type="chain" id="PRO_5042213148" evidence="2">
    <location>
        <begin position="21"/>
        <end position="155"/>
    </location>
</feature>
<name>A0AAD9Q703_ACRCE</name>
<feature type="compositionally biased region" description="Basic and acidic residues" evidence="1">
    <location>
        <begin position="144"/>
        <end position="155"/>
    </location>
</feature>
<sequence length="155" mass="18372">MNHWILISAISGIVLGIVCSAPQLAHLPYEYFHELYNHYGDSVQNNIEDMKRVHEEHQEIQHRVHEKYQEHYYNIREKIQETDENYHESLEKSNEEIRSSSGTRRSAISNKGKTNQLKWLRNLTHGLLRKKPNRFYKKNSSPSIDKKDEVGQSKK</sequence>
<evidence type="ECO:0000313" key="3">
    <source>
        <dbReference type="EMBL" id="KAK2555866.1"/>
    </source>
</evidence>
<keyword evidence="4" id="KW-1185">Reference proteome</keyword>
<feature type="region of interest" description="Disordered" evidence="1">
    <location>
        <begin position="130"/>
        <end position="155"/>
    </location>
</feature>
<comment type="caution">
    <text evidence="3">The sequence shown here is derived from an EMBL/GenBank/DDBJ whole genome shotgun (WGS) entry which is preliminary data.</text>
</comment>
<evidence type="ECO:0000256" key="1">
    <source>
        <dbReference type="SAM" id="MobiDB-lite"/>
    </source>
</evidence>
<organism evidence="3 4">
    <name type="scientific">Acropora cervicornis</name>
    <name type="common">Staghorn coral</name>
    <dbReference type="NCBI Taxonomy" id="6130"/>
    <lineage>
        <taxon>Eukaryota</taxon>
        <taxon>Metazoa</taxon>
        <taxon>Cnidaria</taxon>
        <taxon>Anthozoa</taxon>
        <taxon>Hexacorallia</taxon>
        <taxon>Scleractinia</taxon>
        <taxon>Astrocoeniina</taxon>
        <taxon>Acroporidae</taxon>
        <taxon>Acropora</taxon>
    </lineage>
</organism>
<dbReference type="AlphaFoldDB" id="A0AAD9Q703"/>
<evidence type="ECO:0000256" key="2">
    <source>
        <dbReference type="SAM" id="SignalP"/>
    </source>
</evidence>
<reference evidence="3" key="2">
    <citation type="journal article" date="2023" name="Science">
        <title>Genomic signatures of disease resistance in endangered staghorn corals.</title>
        <authorList>
            <person name="Vollmer S.V."/>
            <person name="Selwyn J.D."/>
            <person name="Despard B.A."/>
            <person name="Roesel C.L."/>
        </authorList>
    </citation>
    <scope>NUCLEOTIDE SEQUENCE</scope>
    <source>
        <strain evidence="3">K2</strain>
    </source>
</reference>
<proteinExistence type="predicted"/>
<accession>A0AAD9Q703</accession>
<feature type="compositionally biased region" description="Polar residues" evidence="1">
    <location>
        <begin position="99"/>
        <end position="113"/>
    </location>
</feature>
<gene>
    <name evidence="3" type="ORF">P5673_022517</name>
</gene>
<feature type="compositionally biased region" description="Basic and acidic residues" evidence="1">
    <location>
        <begin position="85"/>
        <end position="98"/>
    </location>
</feature>
<protein>
    <submittedName>
        <fullName evidence="3">Uncharacterized protein</fullName>
    </submittedName>
</protein>
<evidence type="ECO:0000313" key="4">
    <source>
        <dbReference type="Proteomes" id="UP001249851"/>
    </source>
</evidence>
<feature type="signal peptide" evidence="2">
    <location>
        <begin position="1"/>
        <end position="20"/>
    </location>
</feature>
<keyword evidence="2" id="KW-0732">Signal</keyword>
<reference evidence="3" key="1">
    <citation type="journal article" date="2023" name="G3 (Bethesda)">
        <title>Whole genome assembly and annotation of the endangered Caribbean coral Acropora cervicornis.</title>
        <authorList>
            <person name="Selwyn J.D."/>
            <person name="Vollmer S.V."/>
        </authorList>
    </citation>
    <scope>NUCLEOTIDE SEQUENCE</scope>
    <source>
        <strain evidence="3">K2</strain>
    </source>
</reference>